<dbReference type="InterPro" id="IPR015813">
    <property type="entry name" value="Pyrv/PenolPyrv_kinase-like_dom"/>
</dbReference>
<dbReference type="PANTHER" id="PTHR42905:SF5">
    <property type="entry name" value="CARBOXYVINYL-CARBOXYPHOSPHONATE PHOSPHORYLMUTASE, CHLOROPLASTIC"/>
    <property type="match status" value="1"/>
</dbReference>
<accession>A0ABU8MGD7</accession>
<dbReference type="Proteomes" id="UP001385809">
    <property type="component" value="Unassembled WGS sequence"/>
</dbReference>
<organism evidence="1 2">
    <name type="scientific">Actinomycetospora aurantiaca</name>
    <dbReference type="NCBI Taxonomy" id="3129233"/>
    <lineage>
        <taxon>Bacteria</taxon>
        <taxon>Bacillati</taxon>
        <taxon>Actinomycetota</taxon>
        <taxon>Actinomycetes</taxon>
        <taxon>Pseudonocardiales</taxon>
        <taxon>Pseudonocardiaceae</taxon>
        <taxon>Actinomycetospora</taxon>
    </lineage>
</organism>
<proteinExistence type="predicted"/>
<reference evidence="1 2" key="1">
    <citation type="submission" date="2024-03" db="EMBL/GenBank/DDBJ databases">
        <title>Actinomycetospora sp. OC33-EN08, a novel actinomycete isolated from wild orchid (Aerides multiflora).</title>
        <authorList>
            <person name="Suriyachadkun C."/>
        </authorList>
    </citation>
    <scope>NUCLEOTIDE SEQUENCE [LARGE SCALE GENOMIC DNA]</scope>
    <source>
        <strain evidence="1 2">OC33-EN08</strain>
    </source>
</reference>
<dbReference type="RefSeq" id="WP_337692785.1">
    <property type="nucleotide sequence ID" value="NZ_JBBEGN010000001.1"/>
</dbReference>
<dbReference type="GO" id="GO:0016829">
    <property type="term" value="F:lyase activity"/>
    <property type="evidence" value="ECO:0007669"/>
    <property type="project" value="UniProtKB-KW"/>
</dbReference>
<keyword evidence="1" id="KW-0456">Lyase</keyword>
<comment type="caution">
    <text evidence="1">The sequence shown here is derived from an EMBL/GenBank/DDBJ whole genome shotgun (WGS) entry which is preliminary data.</text>
</comment>
<keyword evidence="2" id="KW-1185">Reference proteome</keyword>
<dbReference type="Pfam" id="PF13714">
    <property type="entry name" value="PEP_mutase"/>
    <property type="match status" value="1"/>
</dbReference>
<dbReference type="PANTHER" id="PTHR42905">
    <property type="entry name" value="PHOSPHOENOLPYRUVATE CARBOXYLASE"/>
    <property type="match status" value="1"/>
</dbReference>
<dbReference type="SUPFAM" id="SSF51621">
    <property type="entry name" value="Phosphoenolpyruvate/pyruvate domain"/>
    <property type="match status" value="1"/>
</dbReference>
<dbReference type="InterPro" id="IPR018523">
    <property type="entry name" value="Isocitrate_lyase_ph_CS"/>
</dbReference>
<evidence type="ECO:0000313" key="1">
    <source>
        <dbReference type="EMBL" id="MEJ2866157.1"/>
    </source>
</evidence>
<dbReference type="EMBL" id="JBBEGN010000001">
    <property type="protein sequence ID" value="MEJ2866157.1"/>
    <property type="molecule type" value="Genomic_DNA"/>
</dbReference>
<dbReference type="InterPro" id="IPR039556">
    <property type="entry name" value="ICL/PEPM"/>
</dbReference>
<protein>
    <submittedName>
        <fullName evidence="1">Isocitrate lyase/PEP mutase family protein</fullName>
    </submittedName>
</protein>
<dbReference type="CDD" id="cd00377">
    <property type="entry name" value="ICL_PEPM"/>
    <property type="match status" value="1"/>
</dbReference>
<evidence type="ECO:0000313" key="2">
    <source>
        <dbReference type="Proteomes" id="UP001385809"/>
    </source>
</evidence>
<dbReference type="Gene3D" id="3.20.20.60">
    <property type="entry name" value="Phosphoenolpyruvate-binding domains"/>
    <property type="match status" value="1"/>
</dbReference>
<sequence length="297" mass="31516">MADLLSHPTGRRARLRSLLDSGRPVVAPGAYDALTARLVEQAGFDVVYMTGFGTTAGLLGRPDVGLLGQAEMVDNARRMVSTVDVPLIADADTGYGNPINVIRTVREYEQAGVAGLHLEDQVMPKKCGHLAGKQVVPLEEMTAKIRAAVDARTDPDLVLIARTDVGQVSGVDAAIDRARAFAEAGADVLFVEAPTSGDDLEKVASELSGYKLVFNGAEGGRTPLPPLSRLTDLGFALVLYPVSTLLAAASGVRQMLEHLAKEGSPTGALEQLDVPGLDAFTEIVGITEIRELEERYR</sequence>
<dbReference type="PROSITE" id="PS00161">
    <property type="entry name" value="ISOCITRATE_LYASE"/>
    <property type="match status" value="1"/>
</dbReference>
<dbReference type="InterPro" id="IPR040442">
    <property type="entry name" value="Pyrv_kinase-like_dom_sf"/>
</dbReference>
<gene>
    <name evidence="1" type="ORF">WCD74_00180</name>
</gene>
<name>A0ABU8MGD7_9PSEU</name>